<dbReference type="GO" id="GO:0005829">
    <property type="term" value="C:cytosol"/>
    <property type="evidence" value="ECO:0007669"/>
    <property type="project" value="TreeGrafter"/>
</dbReference>
<dbReference type="AlphaFoldDB" id="A0A0A7PJG2"/>
<keyword evidence="1 3" id="KW-0238">DNA-binding</keyword>
<dbReference type="InterPro" id="IPR039420">
    <property type="entry name" value="WalR-like"/>
</dbReference>
<keyword evidence="2" id="KW-0597">Phosphoprotein</keyword>
<dbReference type="PANTHER" id="PTHR48111:SF36">
    <property type="entry name" value="TRANSCRIPTIONAL REGULATORY PROTEIN CUTR"/>
    <property type="match status" value="1"/>
</dbReference>
<feature type="domain" description="OmpR/PhoB-type" evidence="5">
    <location>
        <begin position="137"/>
        <end position="235"/>
    </location>
</feature>
<dbReference type="SUPFAM" id="SSF46894">
    <property type="entry name" value="C-terminal effector domain of the bipartite response regulators"/>
    <property type="match status" value="1"/>
</dbReference>
<proteinExistence type="predicted"/>
<dbReference type="GO" id="GO:0000976">
    <property type="term" value="F:transcription cis-regulatory region binding"/>
    <property type="evidence" value="ECO:0007669"/>
    <property type="project" value="TreeGrafter"/>
</dbReference>
<dbReference type="Pfam" id="PF00072">
    <property type="entry name" value="Response_reg"/>
    <property type="match status" value="1"/>
</dbReference>
<dbReference type="InterPro" id="IPR036388">
    <property type="entry name" value="WH-like_DNA-bd_sf"/>
</dbReference>
<name>A0A0A7PJG2_9SPHN</name>
<dbReference type="STRING" id="1515612.SKP52_05760"/>
<gene>
    <name evidence="6" type="ORF">SKP52_05760</name>
</gene>
<dbReference type="HOGENOM" id="CLU_000445_30_1_5"/>
<dbReference type="Pfam" id="PF00486">
    <property type="entry name" value="Trans_reg_C"/>
    <property type="match status" value="1"/>
</dbReference>
<dbReference type="EMBL" id="CP009122">
    <property type="protein sequence ID" value="AJA08077.1"/>
    <property type="molecule type" value="Genomic_DNA"/>
</dbReference>
<dbReference type="PROSITE" id="PS50110">
    <property type="entry name" value="RESPONSE_REGULATORY"/>
    <property type="match status" value="1"/>
</dbReference>
<feature type="modified residue" description="4-aspartylphosphate" evidence="2">
    <location>
        <position position="64"/>
    </location>
</feature>
<dbReference type="SUPFAM" id="SSF52172">
    <property type="entry name" value="CheY-like"/>
    <property type="match status" value="1"/>
</dbReference>
<dbReference type="InterPro" id="IPR016032">
    <property type="entry name" value="Sig_transdc_resp-reg_C-effctor"/>
</dbReference>
<evidence type="ECO:0000256" key="2">
    <source>
        <dbReference type="PROSITE-ProRule" id="PRU00169"/>
    </source>
</evidence>
<dbReference type="PROSITE" id="PS51755">
    <property type="entry name" value="OMPR_PHOB"/>
    <property type="match status" value="1"/>
</dbReference>
<dbReference type="Gene3D" id="6.10.250.690">
    <property type="match status" value="1"/>
</dbReference>
<evidence type="ECO:0000313" key="7">
    <source>
        <dbReference type="Proteomes" id="UP000030907"/>
    </source>
</evidence>
<dbReference type="KEGG" id="sphk:SKP52_05760"/>
<dbReference type="SMART" id="SM00862">
    <property type="entry name" value="Trans_reg_C"/>
    <property type="match status" value="1"/>
</dbReference>
<sequence length="238" mass="25205">MGGEGAALPPGDSVRILIVEDNARIGVLTAEGLSAMGFCCDVAPTLSEASELLAATSYDIIVLDLGMPDGDGRAWLMVERAHGLVTPVIMLTARSALGDRIDGLDAGADDYLVKPFAVEELAARVRALLRRPGARSTPILSVGAILFDTIARVGSCRGEPLRLSLREAALLELMMVKAGSVVSRDQIEASLYSFDEPVTPNAIEVLVSRVRKKLAGLGVHDQLVTLRGVGYLMLEPVD</sequence>
<protein>
    <submittedName>
        <fullName evidence="6">Two component transcriptional regulator</fullName>
    </submittedName>
</protein>
<dbReference type="CDD" id="cd17624">
    <property type="entry name" value="REC_OmpR_PmrA-like"/>
    <property type="match status" value="1"/>
</dbReference>
<dbReference type="InterPro" id="IPR011006">
    <property type="entry name" value="CheY-like_superfamily"/>
</dbReference>
<dbReference type="Gene3D" id="3.40.50.2300">
    <property type="match status" value="1"/>
</dbReference>
<reference evidence="6 7" key="1">
    <citation type="journal article" date="2015" name="Int. J. Syst. Evol. Microbiol.">
        <title>Description of Sphingopyxis fribergensis sp. nov. - a soil bacterium with the ability to degrade styrene and phenylacetic acid.</title>
        <authorList>
            <person name="Oelschlagel M."/>
            <person name="Ruckert C."/>
            <person name="Kalinowski J."/>
            <person name="Schmidt G."/>
            <person name="Schlomann M."/>
            <person name="Tischler D."/>
        </authorList>
    </citation>
    <scope>NUCLEOTIDE SEQUENCE [LARGE SCALE GENOMIC DNA]</scope>
    <source>
        <strain evidence="6 7">Kp5.2</strain>
    </source>
</reference>
<dbReference type="CDD" id="cd00383">
    <property type="entry name" value="trans_reg_C"/>
    <property type="match status" value="1"/>
</dbReference>
<dbReference type="GO" id="GO:0000156">
    <property type="term" value="F:phosphorelay response regulator activity"/>
    <property type="evidence" value="ECO:0007669"/>
    <property type="project" value="TreeGrafter"/>
</dbReference>
<feature type="domain" description="Response regulatory" evidence="4">
    <location>
        <begin position="15"/>
        <end position="129"/>
    </location>
</feature>
<dbReference type="InterPro" id="IPR001789">
    <property type="entry name" value="Sig_transdc_resp-reg_receiver"/>
</dbReference>
<evidence type="ECO:0000256" key="3">
    <source>
        <dbReference type="PROSITE-ProRule" id="PRU01091"/>
    </source>
</evidence>
<dbReference type="GO" id="GO:0032993">
    <property type="term" value="C:protein-DNA complex"/>
    <property type="evidence" value="ECO:0007669"/>
    <property type="project" value="TreeGrafter"/>
</dbReference>
<dbReference type="GO" id="GO:0006355">
    <property type="term" value="P:regulation of DNA-templated transcription"/>
    <property type="evidence" value="ECO:0007669"/>
    <property type="project" value="InterPro"/>
</dbReference>
<dbReference type="InterPro" id="IPR001867">
    <property type="entry name" value="OmpR/PhoB-type_DNA-bd"/>
</dbReference>
<dbReference type="SMART" id="SM00448">
    <property type="entry name" value="REC"/>
    <property type="match status" value="1"/>
</dbReference>
<evidence type="ECO:0000256" key="1">
    <source>
        <dbReference type="ARBA" id="ARBA00023125"/>
    </source>
</evidence>
<accession>A0A0A7PJG2</accession>
<organism evidence="6 7">
    <name type="scientific">Sphingopyxis fribergensis</name>
    <dbReference type="NCBI Taxonomy" id="1515612"/>
    <lineage>
        <taxon>Bacteria</taxon>
        <taxon>Pseudomonadati</taxon>
        <taxon>Pseudomonadota</taxon>
        <taxon>Alphaproteobacteria</taxon>
        <taxon>Sphingomonadales</taxon>
        <taxon>Sphingomonadaceae</taxon>
        <taxon>Sphingopyxis</taxon>
    </lineage>
</organism>
<dbReference type="PANTHER" id="PTHR48111">
    <property type="entry name" value="REGULATOR OF RPOS"/>
    <property type="match status" value="1"/>
</dbReference>
<feature type="DNA-binding region" description="OmpR/PhoB-type" evidence="3">
    <location>
        <begin position="137"/>
        <end position="235"/>
    </location>
</feature>
<evidence type="ECO:0000259" key="4">
    <source>
        <dbReference type="PROSITE" id="PS50110"/>
    </source>
</evidence>
<dbReference type="Gene3D" id="1.10.10.10">
    <property type="entry name" value="Winged helix-like DNA-binding domain superfamily/Winged helix DNA-binding domain"/>
    <property type="match status" value="1"/>
</dbReference>
<dbReference type="OrthoDB" id="9802426at2"/>
<dbReference type="Proteomes" id="UP000030907">
    <property type="component" value="Chromosome"/>
</dbReference>
<evidence type="ECO:0000259" key="5">
    <source>
        <dbReference type="PROSITE" id="PS51755"/>
    </source>
</evidence>
<evidence type="ECO:0000313" key="6">
    <source>
        <dbReference type="EMBL" id="AJA08077.1"/>
    </source>
</evidence>
<keyword evidence="7" id="KW-1185">Reference proteome</keyword>